<keyword evidence="5" id="KW-0521">NADP</keyword>
<dbReference type="InterPro" id="IPR036188">
    <property type="entry name" value="FAD/NAD-bd_sf"/>
</dbReference>
<dbReference type="EMBL" id="QZBD01000275">
    <property type="protein sequence ID" value="THY21741.1"/>
    <property type="molecule type" value="Genomic_DNA"/>
</dbReference>
<comment type="caution">
    <text evidence="8">The sequence shown here is derived from an EMBL/GenBank/DDBJ whole genome shotgun (WGS) entry which is preliminary data.</text>
</comment>
<keyword evidence="6" id="KW-0560">Oxidoreductase</keyword>
<evidence type="ECO:0000313" key="9">
    <source>
        <dbReference type="Proteomes" id="UP000306584"/>
    </source>
</evidence>
<dbReference type="GO" id="GO:0050661">
    <property type="term" value="F:NADP binding"/>
    <property type="evidence" value="ECO:0007669"/>
    <property type="project" value="InterPro"/>
</dbReference>
<comment type="similarity">
    <text evidence="2">Belongs to the FAD-binding monooxygenase family.</text>
</comment>
<keyword evidence="4" id="KW-0274">FAD</keyword>
<evidence type="ECO:0000256" key="6">
    <source>
        <dbReference type="ARBA" id="ARBA00023002"/>
    </source>
</evidence>
<protein>
    <submittedName>
        <fullName evidence="8">FAD/NAD(P)-binding domain-containing protein</fullName>
    </submittedName>
</protein>
<accession>A0A4S9KYK7</accession>
<comment type="cofactor">
    <cofactor evidence="1">
        <name>FAD</name>
        <dbReference type="ChEBI" id="CHEBI:57692"/>
    </cofactor>
</comment>
<organism evidence="8 9">
    <name type="scientific">Aureobasidium pullulans</name>
    <name type="common">Black yeast</name>
    <name type="synonym">Pullularia pullulans</name>
    <dbReference type="NCBI Taxonomy" id="5580"/>
    <lineage>
        <taxon>Eukaryota</taxon>
        <taxon>Fungi</taxon>
        <taxon>Dikarya</taxon>
        <taxon>Ascomycota</taxon>
        <taxon>Pezizomycotina</taxon>
        <taxon>Dothideomycetes</taxon>
        <taxon>Dothideomycetidae</taxon>
        <taxon>Dothideales</taxon>
        <taxon>Saccotheciaceae</taxon>
        <taxon>Aureobasidium</taxon>
    </lineage>
</organism>
<keyword evidence="3" id="KW-0285">Flavoprotein</keyword>
<dbReference type="SUPFAM" id="SSF51905">
    <property type="entry name" value="FAD/NAD(P)-binding domain"/>
    <property type="match status" value="3"/>
</dbReference>
<dbReference type="GO" id="GO:0004499">
    <property type="term" value="F:N,N-dimethylaniline monooxygenase activity"/>
    <property type="evidence" value="ECO:0007669"/>
    <property type="project" value="InterPro"/>
</dbReference>
<sequence length="560" mass="64372">MPSSAPIMPSYAPIELDALVIGGGFCGVYQLKRLREEGYNVKLVDNASTWGGVWYWNRYPGARVDSTIPHYEFSDPDLWKEWRWTQRFPGSREIRDYFQFVAKKWDLDRDAVFDTTVTDATWDEGNKKWDIKTDTGKMYRVAYLLLNTGISAKRYIPDWPGKDKFKGTFLHPSYWPKEDPDLSTKKVAVIGTGATGIQLSQEIGKRAKEFVLFQRTPNTCLPMGQVDYTGNEQPFPQNEYPDFFVNRSETFSGFTFSFLPKKTFDDTPTERQKVYESLWKEGDFHFWLATYSDMLFDETANKEAYNFWKSKVRARLHDPRLQELFAPDEQLHAFGCKRVSLENGFYETFNRPNVTLVDTKTESIVELTEKGIKTSEREYEFDCIICATGYDAISGGLKNINIRGIDGQTLTEKWGNGIKTYLGMCCAGFPNMFFTYGPQAPTALCNGPTCAEIQGDWVVQMMNDMKQEENTKIETVEEVEDKWAADVWTYANATLLPRTKSVSLPALLPQETTPDRNQWYMGDNIPGKPREPLLYMGGTDKYHRIIKETAQQGYNGFVRL</sequence>
<evidence type="ECO:0000256" key="7">
    <source>
        <dbReference type="ARBA" id="ARBA00023033"/>
    </source>
</evidence>
<evidence type="ECO:0000313" key="8">
    <source>
        <dbReference type="EMBL" id="THY21741.1"/>
    </source>
</evidence>
<dbReference type="Pfam" id="PF00743">
    <property type="entry name" value="FMO-like"/>
    <property type="match status" value="1"/>
</dbReference>
<dbReference type="Proteomes" id="UP000306584">
    <property type="component" value="Unassembled WGS sequence"/>
</dbReference>
<dbReference type="PANTHER" id="PTHR43098">
    <property type="entry name" value="L-ORNITHINE N(5)-MONOOXYGENASE-RELATED"/>
    <property type="match status" value="1"/>
</dbReference>
<proteinExistence type="inferred from homology"/>
<evidence type="ECO:0000256" key="4">
    <source>
        <dbReference type="ARBA" id="ARBA00022827"/>
    </source>
</evidence>
<dbReference type="Gene3D" id="3.50.50.60">
    <property type="entry name" value="FAD/NAD(P)-binding domain"/>
    <property type="match status" value="3"/>
</dbReference>
<evidence type="ECO:0000256" key="2">
    <source>
        <dbReference type="ARBA" id="ARBA00010139"/>
    </source>
</evidence>
<dbReference type="InterPro" id="IPR020946">
    <property type="entry name" value="Flavin_mOase-like"/>
</dbReference>
<dbReference type="GO" id="GO:0050660">
    <property type="term" value="F:flavin adenine dinucleotide binding"/>
    <property type="evidence" value="ECO:0007669"/>
    <property type="project" value="InterPro"/>
</dbReference>
<keyword evidence="7" id="KW-0503">Monooxygenase</keyword>
<evidence type="ECO:0000256" key="5">
    <source>
        <dbReference type="ARBA" id="ARBA00022857"/>
    </source>
</evidence>
<dbReference type="InterPro" id="IPR050775">
    <property type="entry name" value="FAD-binding_Monooxygenases"/>
</dbReference>
<dbReference type="PANTHER" id="PTHR43098:SF3">
    <property type="entry name" value="L-ORNITHINE N(5)-MONOOXYGENASE-RELATED"/>
    <property type="match status" value="1"/>
</dbReference>
<reference evidence="8 9" key="1">
    <citation type="submission" date="2018-10" db="EMBL/GenBank/DDBJ databases">
        <title>Fifty Aureobasidium pullulans genomes reveal a recombining polyextremotolerant generalist.</title>
        <authorList>
            <person name="Gostincar C."/>
            <person name="Turk M."/>
            <person name="Zajc J."/>
            <person name="Gunde-Cimerman N."/>
        </authorList>
    </citation>
    <scope>NUCLEOTIDE SEQUENCE [LARGE SCALE GENOMIC DNA]</scope>
    <source>
        <strain evidence="8 9">EXF-6604</strain>
    </source>
</reference>
<evidence type="ECO:0000256" key="1">
    <source>
        <dbReference type="ARBA" id="ARBA00001974"/>
    </source>
</evidence>
<dbReference type="AlphaFoldDB" id="A0A4S9KYK7"/>
<evidence type="ECO:0000256" key="3">
    <source>
        <dbReference type="ARBA" id="ARBA00022630"/>
    </source>
</evidence>
<name>A0A4S9KYK7_AURPU</name>
<gene>
    <name evidence="8" type="ORF">D6D01_06457</name>
</gene>